<evidence type="ECO:0000256" key="1">
    <source>
        <dbReference type="ARBA" id="ARBA00004606"/>
    </source>
</evidence>
<keyword evidence="8" id="KW-0472">Membrane</keyword>
<evidence type="ECO:0000256" key="11">
    <source>
        <dbReference type="ARBA" id="ARBA00056725"/>
    </source>
</evidence>
<dbReference type="InterPro" id="IPR021184">
    <property type="entry name" value="TNF_CS"/>
</dbReference>
<gene>
    <name evidence="15" type="primary">TNLG2B</name>
</gene>
<dbReference type="PROSITE" id="PS50049">
    <property type="entry name" value="THD_2"/>
    <property type="match status" value="1"/>
</dbReference>
<dbReference type="GO" id="GO:0001819">
    <property type="term" value="P:positive regulation of cytokine production"/>
    <property type="evidence" value="ECO:0007669"/>
    <property type="project" value="TreeGrafter"/>
</dbReference>
<comment type="similarity">
    <text evidence="2">Belongs to the tumor necrosis factor family.</text>
</comment>
<evidence type="ECO:0000256" key="4">
    <source>
        <dbReference type="ARBA" id="ARBA00022514"/>
    </source>
</evidence>
<keyword evidence="4" id="KW-0202">Cytokine</keyword>
<sequence length="187" mass="20886">MEGVRPLEENVGNAPRPRFERNKLLLVASVVQALGLLLCLTYVCQHSHAPEVSLQYPPIENIMTQLQILTSHECEEDSFILPLQKRDGTMEVQNNSVVIQCDGFYLLSLKGYFSQEVSISLHYRKGEEPFPILKKTKFANSNVVLKLGYKDKVYLNVTTDSASCKQLSVNAGELIVILQNPGGYCAP</sequence>
<dbReference type="CTD" id="7292"/>
<dbReference type="CDD" id="cd00184">
    <property type="entry name" value="TNF"/>
    <property type="match status" value="1"/>
</dbReference>
<dbReference type="PANTHER" id="PTHR17534:SF4">
    <property type="entry name" value="TUMOR NECROSIS FACTOR LIGAND SUPERFAMILY MEMBER 4"/>
    <property type="match status" value="1"/>
</dbReference>
<reference evidence="15" key="2">
    <citation type="journal article" date="2019" name="Gene Rep">
        <title>Eutherian third-party data gene collections.</title>
        <authorList>
            <person name="Premzl M."/>
        </authorList>
    </citation>
    <scope>NUCLEOTIDE SEQUENCE</scope>
</reference>
<dbReference type="InterPro" id="IPR006052">
    <property type="entry name" value="TNF_dom"/>
</dbReference>
<dbReference type="AlphaFoldDB" id="A0A0U5J5S0"/>
<evidence type="ECO:0000256" key="2">
    <source>
        <dbReference type="ARBA" id="ARBA00008670"/>
    </source>
</evidence>
<evidence type="ECO:0000256" key="9">
    <source>
        <dbReference type="ARBA" id="ARBA00023157"/>
    </source>
</evidence>
<dbReference type="GO" id="GO:0005125">
    <property type="term" value="F:cytokine activity"/>
    <property type="evidence" value="ECO:0007669"/>
    <property type="project" value="UniProtKB-KW"/>
</dbReference>
<dbReference type="FunFam" id="2.60.120.40:FF:000025">
    <property type="entry name" value="tumor necrosis factor ligand superfamily member 4"/>
    <property type="match status" value="1"/>
</dbReference>
<feature type="domain" description="THD" evidence="14">
    <location>
        <begin position="58"/>
        <end position="177"/>
    </location>
</feature>
<dbReference type="KEGG" id="ocu:100008595"/>
<protein>
    <recommendedName>
        <fullName evidence="12">Tumor necrosis factor ligand superfamily member 4</fullName>
    </recommendedName>
    <alternativeName>
        <fullName evidence="13">OX40 ligand</fullName>
    </alternativeName>
</protein>
<dbReference type="InterPro" id="IPR008983">
    <property type="entry name" value="Tumour_necrosis_fac-like_dom"/>
</dbReference>
<evidence type="ECO:0000256" key="7">
    <source>
        <dbReference type="ARBA" id="ARBA00022989"/>
    </source>
</evidence>
<comment type="subunit">
    <text evidence="3">Homotrimer.</text>
</comment>
<dbReference type="GO" id="GO:0005615">
    <property type="term" value="C:extracellular space"/>
    <property type="evidence" value="ECO:0007669"/>
    <property type="project" value="UniProtKB-KW"/>
</dbReference>
<dbReference type="Gene3D" id="2.60.120.40">
    <property type="match status" value="1"/>
</dbReference>
<evidence type="ECO:0000259" key="14">
    <source>
        <dbReference type="PROSITE" id="PS50049"/>
    </source>
</evidence>
<organism evidence="15">
    <name type="scientific">Oryctolagus cuniculus</name>
    <name type="common">Rabbit</name>
    <dbReference type="NCBI Taxonomy" id="9986"/>
    <lineage>
        <taxon>Eukaryota</taxon>
        <taxon>Metazoa</taxon>
        <taxon>Chordata</taxon>
        <taxon>Craniata</taxon>
        <taxon>Vertebrata</taxon>
        <taxon>Euteleostomi</taxon>
        <taxon>Mammalia</taxon>
        <taxon>Eutheria</taxon>
        <taxon>Euarchontoglires</taxon>
        <taxon>Glires</taxon>
        <taxon>Lagomorpha</taxon>
        <taxon>Leporidae</taxon>
        <taxon>Oryctolagus</taxon>
    </lineage>
</organism>
<dbReference type="OrthoDB" id="9424588at2759"/>
<dbReference type="GO" id="GO:0005164">
    <property type="term" value="F:tumor necrosis factor receptor binding"/>
    <property type="evidence" value="ECO:0007669"/>
    <property type="project" value="InterPro"/>
</dbReference>
<keyword evidence="5" id="KW-0812">Transmembrane</keyword>
<dbReference type="EMBL" id="LN874433">
    <property type="protein sequence ID" value="CTQ86198.1"/>
    <property type="molecule type" value="mRNA"/>
</dbReference>
<dbReference type="PANTHER" id="PTHR17534">
    <property type="entry name" value="OX40 LIGAND"/>
    <property type="match status" value="1"/>
</dbReference>
<dbReference type="SMR" id="A0A0U5J5S0"/>
<dbReference type="SMART" id="SM00207">
    <property type="entry name" value="TNF"/>
    <property type="match status" value="1"/>
</dbReference>
<evidence type="ECO:0000256" key="12">
    <source>
        <dbReference type="ARBA" id="ARBA00073977"/>
    </source>
</evidence>
<keyword evidence="7" id="KW-1133">Transmembrane helix</keyword>
<dbReference type="InterPro" id="IPR042338">
    <property type="entry name" value="TNFSF4"/>
</dbReference>
<dbReference type="SUPFAM" id="SSF49842">
    <property type="entry name" value="TNF-like"/>
    <property type="match status" value="1"/>
</dbReference>
<keyword evidence="10" id="KW-0325">Glycoprotein</keyword>
<name>A0A0U5J5S0_RABIT</name>
<dbReference type="GO" id="GO:0016020">
    <property type="term" value="C:membrane"/>
    <property type="evidence" value="ECO:0007669"/>
    <property type="project" value="UniProtKB-SubCell"/>
</dbReference>
<reference evidence="15" key="1">
    <citation type="journal article" date="2016" name="Immunogenetics">
        <title>Comparative genomic analysis of eutherian tumor necrosis factor ligand genes.</title>
        <authorList>
            <person name="Premzl M."/>
        </authorList>
    </citation>
    <scope>NUCLEOTIDE SEQUENCE</scope>
</reference>
<keyword evidence="9" id="KW-1015">Disulfide bond</keyword>
<evidence type="ECO:0000256" key="5">
    <source>
        <dbReference type="ARBA" id="ARBA00022692"/>
    </source>
</evidence>
<evidence type="ECO:0000313" key="15">
    <source>
        <dbReference type="EMBL" id="CTQ86198.1"/>
    </source>
</evidence>
<keyword evidence="6" id="KW-0735">Signal-anchor</keyword>
<proteinExistence type="evidence at transcript level"/>
<comment type="subcellular location">
    <subcellularLocation>
        <location evidence="1">Membrane</location>
        <topology evidence="1">Single-pass type II membrane protein</topology>
    </subcellularLocation>
</comment>
<evidence type="ECO:0000256" key="3">
    <source>
        <dbReference type="ARBA" id="ARBA00011233"/>
    </source>
</evidence>
<evidence type="ECO:0000256" key="13">
    <source>
        <dbReference type="ARBA" id="ARBA00078585"/>
    </source>
</evidence>
<evidence type="ECO:0000256" key="8">
    <source>
        <dbReference type="ARBA" id="ARBA00023136"/>
    </source>
</evidence>
<dbReference type="GO" id="GO:0042102">
    <property type="term" value="P:positive regulation of T cell proliferation"/>
    <property type="evidence" value="ECO:0007669"/>
    <property type="project" value="TreeGrafter"/>
</dbReference>
<dbReference type="GO" id="GO:0006954">
    <property type="term" value="P:inflammatory response"/>
    <property type="evidence" value="ECO:0007669"/>
    <property type="project" value="TreeGrafter"/>
</dbReference>
<evidence type="ECO:0000256" key="10">
    <source>
        <dbReference type="ARBA" id="ARBA00023180"/>
    </source>
</evidence>
<evidence type="ECO:0000256" key="6">
    <source>
        <dbReference type="ARBA" id="ARBA00022968"/>
    </source>
</evidence>
<dbReference type="GeneID" id="100008595"/>
<comment type="function">
    <text evidence="11">Cytokine that binds to TNFRSF4. Co-stimulates T-cell proliferation and cytokine production.</text>
</comment>
<dbReference type="GO" id="GO:0006955">
    <property type="term" value="P:immune response"/>
    <property type="evidence" value="ECO:0007669"/>
    <property type="project" value="InterPro"/>
</dbReference>
<accession>A0A0U5J5S0</accession>
<dbReference type="PROSITE" id="PS00251">
    <property type="entry name" value="THD_1"/>
    <property type="match status" value="1"/>
</dbReference>
<dbReference type="RefSeq" id="NP_001075454.1">
    <property type="nucleotide sequence ID" value="NM_001081985.1"/>
</dbReference>